<protein>
    <submittedName>
        <fullName evidence="2">PaaI family thioesterase</fullName>
        <ecNumber evidence="2">3.1.2.-</ecNumber>
    </submittedName>
</protein>
<dbReference type="CDD" id="cd03443">
    <property type="entry name" value="PaaI_thioesterase"/>
    <property type="match status" value="1"/>
</dbReference>
<reference evidence="2 3" key="1">
    <citation type="submission" date="2024-05" db="EMBL/GenBank/DDBJ databases">
        <title>Sphingomonas sp. HF-S3 16S ribosomal RNA gene Genome sequencing and assembly.</title>
        <authorList>
            <person name="Lee H."/>
        </authorList>
    </citation>
    <scope>NUCLEOTIDE SEQUENCE [LARGE SCALE GENOMIC DNA]</scope>
    <source>
        <strain evidence="2 3">HF-S3</strain>
    </source>
</reference>
<dbReference type="GO" id="GO:0016787">
    <property type="term" value="F:hydrolase activity"/>
    <property type="evidence" value="ECO:0007669"/>
    <property type="project" value="UniProtKB-KW"/>
</dbReference>
<dbReference type="Gene3D" id="3.10.129.10">
    <property type="entry name" value="Hotdog Thioesterase"/>
    <property type="match status" value="1"/>
</dbReference>
<evidence type="ECO:0000313" key="2">
    <source>
        <dbReference type="EMBL" id="MEN3747139.1"/>
    </source>
</evidence>
<gene>
    <name evidence="2" type="ORF">TPR58_08165</name>
</gene>
<accession>A0ABV0B6E7</accession>
<dbReference type="RefSeq" id="WP_346246138.1">
    <property type="nucleotide sequence ID" value="NZ_JBDIZK010000004.1"/>
</dbReference>
<dbReference type="SUPFAM" id="SSF54637">
    <property type="entry name" value="Thioesterase/thiol ester dehydrase-isomerase"/>
    <property type="match status" value="1"/>
</dbReference>
<dbReference type="InterPro" id="IPR029069">
    <property type="entry name" value="HotDog_dom_sf"/>
</dbReference>
<dbReference type="EMBL" id="JBDIZK010000004">
    <property type="protein sequence ID" value="MEN3747139.1"/>
    <property type="molecule type" value="Genomic_DNA"/>
</dbReference>
<organism evidence="2 3">
    <name type="scientific">Sphingomonas rustica</name>
    <dbReference type="NCBI Taxonomy" id="3103142"/>
    <lineage>
        <taxon>Bacteria</taxon>
        <taxon>Pseudomonadati</taxon>
        <taxon>Pseudomonadota</taxon>
        <taxon>Alphaproteobacteria</taxon>
        <taxon>Sphingomonadales</taxon>
        <taxon>Sphingomonadaceae</taxon>
        <taxon>Sphingomonas</taxon>
    </lineage>
</organism>
<keyword evidence="2" id="KW-0378">Hydrolase</keyword>
<keyword evidence="3" id="KW-1185">Reference proteome</keyword>
<dbReference type="Pfam" id="PF03061">
    <property type="entry name" value="4HBT"/>
    <property type="match status" value="1"/>
</dbReference>
<comment type="caution">
    <text evidence="2">The sequence shown here is derived from an EMBL/GenBank/DDBJ whole genome shotgun (WGS) entry which is preliminary data.</text>
</comment>
<proteinExistence type="predicted"/>
<sequence>MKDGLFVYEDDPDAPGWKRYALRESGRFNDFLGPLRIRVEDGVARIRMQPLAQHSNLKDNVHGGVVLGFIDLALFAAARAFEILNGPALTLDLSTQFIGGSRIDEPLEARVELLRETGRLIFLRGLIVQEPEALVASFSGTIRKPSAPAT</sequence>
<evidence type="ECO:0000313" key="3">
    <source>
        <dbReference type="Proteomes" id="UP001427805"/>
    </source>
</evidence>
<dbReference type="Proteomes" id="UP001427805">
    <property type="component" value="Unassembled WGS sequence"/>
</dbReference>
<dbReference type="EC" id="3.1.2.-" evidence="2"/>
<dbReference type="InterPro" id="IPR006683">
    <property type="entry name" value="Thioestr_dom"/>
</dbReference>
<evidence type="ECO:0000259" key="1">
    <source>
        <dbReference type="Pfam" id="PF03061"/>
    </source>
</evidence>
<name>A0ABV0B6E7_9SPHN</name>
<feature type="domain" description="Thioesterase" evidence="1">
    <location>
        <begin position="60"/>
        <end position="135"/>
    </location>
</feature>